<reference evidence="4" key="1">
    <citation type="submission" date="2020-12" db="UniProtKB">
        <authorList>
            <consortium name="WormBaseParasite"/>
        </authorList>
    </citation>
    <scope>IDENTIFICATION</scope>
    <source>
        <strain evidence="4">MHco3</strain>
    </source>
</reference>
<keyword evidence="1" id="KW-0732">Signal</keyword>
<dbReference type="Gene3D" id="2.60.98.50">
    <property type="match status" value="1"/>
</dbReference>
<dbReference type="OrthoDB" id="5875705at2759"/>
<name>A0A7I4Y7E5_HAECO</name>
<proteinExistence type="predicted"/>
<organism evidence="3 4">
    <name type="scientific">Haemonchus contortus</name>
    <name type="common">Barber pole worm</name>
    <dbReference type="NCBI Taxonomy" id="6289"/>
    <lineage>
        <taxon>Eukaryota</taxon>
        <taxon>Metazoa</taxon>
        <taxon>Ecdysozoa</taxon>
        <taxon>Nematoda</taxon>
        <taxon>Chromadorea</taxon>
        <taxon>Rhabditida</taxon>
        <taxon>Rhabditina</taxon>
        <taxon>Rhabditomorpha</taxon>
        <taxon>Strongyloidea</taxon>
        <taxon>Trichostrongylidae</taxon>
        <taxon>Haemonchus</taxon>
    </lineage>
</organism>
<accession>A0A7I4Y7E5</accession>
<feature type="chain" id="PRO_5029711059" evidence="1">
    <location>
        <begin position="28"/>
        <end position="379"/>
    </location>
</feature>
<dbReference type="InterPro" id="IPR009878">
    <property type="entry name" value="Phlebovirus_G2_fusion"/>
</dbReference>
<evidence type="ECO:0000313" key="3">
    <source>
        <dbReference type="Proteomes" id="UP000025227"/>
    </source>
</evidence>
<dbReference type="OMA" id="CADINST"/>
<evidence type="ECO:0000259" key="2">
    <source>
        <dbReference type="Pfam" id="PF07245"/>
    </source>
</evidence>
<dbReference type="WBParaSite" id="HCON_00055710-00001">
    <property type="protein sequence ID" value="HCON_00055710-00001"/>
    <property type="gene ID" value="HCON_00055710"/>
</dbReference>
<evidence type="ECO:0000256" key="1">
    <source>
        <dbReference type="SAM" id="SignalP"/>
    </source>
</evidence>
<feature type="domain" description="Phlebovirus glycoprotein G2 fusion" evidence="2">
    <location>
        <begin position="28"/>
        <end position="340"/>
    </location>
</feature>
<protein>
    <submittedName>
        <fullName evidence="4">Phlebovirus_G2 domain-containing protein</fullName>
    </submittedName>
</protein>
<sequence>MQRQRTHHSRWLLEALAVFGLIATAWACQTVNVFSHELKNCITKSGRTVCSIETASVLKVNSFKREACIRLQNNNATAMEIRIDWIGLRLLCQKRTVMYTRNVVQKVIDSKRCARMGSCVENKCADINSTSMLEELSIGNSFPGSTYCIESCGGLGCGCLTPSSGCLLYRIYAVPADEETYEIFDCVKWQEEVKLKVRLRRQKEHKFRSYVIGLKPNVPITLPSMKTTLSVLSWQYFNLLEARFVRRGNTTALWTSSKLPLLQCSSKEEADSLKCSLIHTCECTPAESQVMCRCENQDIAEEFHQIGNVLPVTYPFVKMTNHPHYNVIARIEHGVTAELVLNVNETVGNIVTDTTDEICYIANTHIYGCYSCKEGARVR</sequence>
<dbReference type="Pfam" id="PF07245">
    <property type="entry name" value="Phlebovirus_G2"/>
    <property type="match status" value="1"/>
</dbReference>
<dbReference type="Proteomes" id="UP000025227">
    <property type="component" value="Unplaced"/>
</dbReference>
<keyword evidence="3" id="KW-1185">Reference proteome</keyword>
<feature type="signal peptide" evidence="1">
    <location>
        <begin position="1"/>
        <end position="27"/>
    </location>
</feature>
<evidence type="ECO:0000313" key="4">
    <source>
        <dbReference type="WBParaSite" id="HCON_00055710-00001"/>
    </source>
</evidence>
<dbReference type="AlphaFoldDB" id="A0A7I4Y7E5"/>